<accession>A0ABW0S9M6</accession>
<feature type="region of interest" description="Disordered" evidence="1">
    <location>
        <begin position="70"/>
        <end position="120"/>
    </location>
</feature>
<reference evidence="4" key="1">
    <citation type="journal article" date="2019" name="Int. J. Syst. Evol. Microbiol.">
        <title>The Global Catalogue of Microorganisms (GCM) 10K type strain sequencing project: providing services to taxonomists for standard genome sequencing and annotation.</title>
        <authorList>
            <consortium name="The Broad Institute Genomics Platform"/>
            <consortium name="The Broad Institute Genome Sequencing Center for Infectious Disease"/>
            <person name="Wu L."/>
            <person name="Ma J."/>
        </authorList>
    </citation>
    <scope>NUCLEOTIDE SEQUENCE [LARGE SCALE GENOMIC DNA]</scope>
    <source>
        <strain evidence="4">KACC 11588</strain>
    </source>
</reference>
<keyword evidence="4" id="KW-1185">Reference proteome</keyword>
<feature type="domain" description="Zinc finger CHCC-type" evidence="2">
    <location>
        <begin position="28"/>
        <end position="64"/>
    </location>
</feature>
<gene>
    <name evidence="3" type="ORF">ACFPOC_04255</name>
</gene>
<evidence type="ECO:0000256" key="1">
    <source>
        <dbReference type="SAM" id="MobiDB-lite"/>
    </source>
</evidence>
<proteinExistence type="predicted"/>
<evidence type="ECO:0000313" key="3">
    <source>
        <dbReference type="EMBL" id="MFC5565628.1"/>
    </source>
</evidence>
<keyword evidence="3" id="KW-0863">Zinc-finger</keyword>
<dbReference type="Proteomes" id="UP001596056">
    <property type="component" value="Unassembled WGS sequence"/>
</dbReference>
<sequence length="120" mass="12708">MTQIMIRRTDHPAPDGLPPPEVKVVTAWRVSCDGGQGALGHPRVWYTIPREQGFIDCGYCDARFVHAESEAQHAHPATPGLADHAQPADLEGTVRGKQPGAGTDGARKGNDGGSGQHHGN</sequence>
<dbReference type="Pfam" id="PF10276">
    <property type="entry name" value="zf-CHCC"/>
    <property type="match status" value="1"/>
</dbReference>
<evidence type="ECO:0000313" key="4">
    <source>
        <dbReference type="Proteomes" id="UP001596056"/>
    </source>
</evidence>
<organism evidence="3 4">
    <name type="scientific">Rubellimicrobium aerolatum</name>
    <dbReference type="NCBI Taxonomy" id="490979"/>
    <lineage>
        <taxon>Bacteria</taxon>
        <taxon>Pseudomonadati</taxon>
        <taxon>Pseudomonadota</taxon>
        <taxon>Alphaproteobacteria</taxon>
        <taxon>Rhodobacterales</taxon>
        <taxon>Roseobacteraceae</taxon>
        <taxon>Rubellimicrobium</taxon>
    </lineage>
</organism>
<dbReference type="Gene3D" id="2.60.260.40">
    <property type="entry name" value="q5lls5 like domains"/>
    <property type="match status" value="1"/>
</dbReference>
<comment type="caution">
    <text evidence="3">The sequence shown here is derived from an EMBL/GenBank/DDBJ whole genome shotgun (WGS) entry which is preliminary data.</text>
</comment>
<keyword evidence="3" id="KW-0862">Zinc</keyword>
<dbReference type="RefSeq" id="WP_377109674.1">
    <property type="nucleotide sequence ID" value="NZ_JAGGJP010000002.1"/>
</dbReference>
<name>A0ABW0S9M6_9RHOB</name>
<feature type="compositionally biased region" description="Gly residues" evidence="1">
    <location>
        <begin position="111"/>
        <end position="120"/>
    </location>
</feature>
<dbReference type="EMBL" id="JBHSNA010000002">
    <property type="protein sequence ID" value="MFC5565628.1"/>
    <property type="molecule type" value="Genomic_DNA"/>
</dbReference>
<dbReference type="InterPro" id="IPR019401">
    <property type="entry name" value="Znf_CHCC"/>
</dbReference>
<keyword evidence="3" id="KW-0479">Metal-binding</keyword>
<protein>
    <submittedName>
        <fullName evidence="3">Zinc-finger domain-containing protein</fullName>
    </submittedName>
</protein>
<dbReference type="GO" id="GO:0008270">
    <property type="term" value="F:zinc ion binding"/>
    <property type="evidence" value="ECO:0007669"/>
    <property type="project" value="UniProtKB-KW"/>
</dbReference>
<evidence type="ECO:0000259" key="2">
    <source>
        <dbReference type="Pfam" id="PF10276"/>
    </source>
</evidence>